<dbReference type="InterPro" id="IPR010982">
    <property type="entry name" value="Lambda_DNA-bd_dom_sf"/>
</dbReference>
<dbReference type="GO" id="GO:0003677">
    <property type="term" value="F:DNA binding"/>
    <property type="evidence" value="ECO:0007669"/>
    <property type="project" value="InterPro"/>
</dbReference>
<dbReference type="CDD" id="cd00093">
    <property type="entry name" value="HTH_XRE"/>
    <property type="match status" value="1"/>
</dbReference>
<protein>
    <submittedName>
        <fullName evidence="2">Helix-turn-helix domain-containing protein</fullName>
    </submittedName>
</protein>
<organism evidence="2 3">
    <name type="scientific">Rhizobium lusitanum</name>
    <dbReference type="NCBI Taxonomy" id="293958"/>
    <lineage>
        <taxon>Bacteria</taxon>
        <taxon>Pseudomonadati</taxon>
        <taxon>Pseudomonadota</taxon>
        <taxon>Alphaproteobacteria</taxon>
        <taxon>Hyphomicrobiales</taxon>
        <taxon>Rhizobiaceae</taxon>
        <taxon>Rhizobium/Agrobacterium group</taxon>
        <taxon>Rhizobium</taxon>
    </lineage>
</organism>
<accession>A0A6L9U539</accession>
<gene>
    <name evidence="2" type="ORF">GR212_15800</name>
</gene>
<dbReference type="Proteomes" id="UP000483035">
    <property type="component" value="Unassembled WGS sequence"/>
</dbReference>
<reference evidence="2 3" key="1">
    <citation type="submission" date="2019-12" db="EMBL/GenBank/DDBJ databases">
        <title>Rhizobium genotypes associated with high levels of biological nitrogen fixation by grain legumes in a temperate-maritime cropping system.</title>
        <authorList>
            <person name="Maluk M."/>
            <person name="Francesc Ferrando Molina F."/>
            <person name="Lopez Del Egido L."/>
            <person name="Lafos M."/>
            <person name="Langarica-Fuentes A."/>
            <person name="Gebre Yohannes G."/>
            <person name="Young M.W."/>
            <person name="Martin P."/>
            <person name="Gantlett R."/>
            <person name="Kenicer G."/>
            <person name="Hawes C."/>
            <person name="Begg G.S."/>
            <person name="Quilliam R.S."/>
            <person name="Squire G.R."/>
            <person name="Poole P.S."/>
            <person name="Young P.W."/>
            <person name="Iannetta P.M."/>
            <person name="James E.K."/>
        </authorList>
    </citation>
    <scope>NUCLEOTIDE SEQUENCE [LARGE SCALE GENOMIC DNA]</scope>
    <source>
        <strain evidence="2 3">JHI1118</strain>
    </source>
</reference>
<proteinExistence type="predicted"/>
<dbReference type="PROSITE" id="PS50943">
    <property type="entry name" value="HTH_CROC1"/>
    <property type="match status" value="1"/>
</dbReference>
<name>A0A6L9U539_9HYPH</name>
<feature type="domain" description="HTH cro/C1-type" evidence="1">
    <location>
        <begin position="22"/>
        <end position="60"/>
    </location>
</feature>
<dbReference type="InterPro" id="IPR001387">
    <property type="entry name" value="Cro/C1-type_HTH"/>
</dbReference>
<dbReference type="Pfam" id="PF01381">
    <property type="entry name" value="HTH_3"/>
    <property type="match status" value="1"/>
</dbReference>
<dbReference type="EMBL" id="WUEY01000006">
    <property type="protein sequence ID" value="NEI71043.1"/>
    <property type="molecule type" value="Genomic_DNA"/>
</dbReference>
<dbReference type="SUPFAM" id="SSF47413">
    <property type="entry name" value="lambda repressor-like DNA-binding domains"/>
    <property type="match status" value="1"/>
</dbReference>
<dbReference type="Gene3D" id="1.10.260.40">
    <property type="entry name" value="lambda repressor-like DNA-binding domains"/>
    <property type="match status" value="1"/>
</dbReference>
<evidence type="ECO:0000259" key="1">
    <source>
        <dbReference type="PROSITE" id="PS50943"/>
    </source>
</evidence>
<evidence type="ECO:0000313" key="3">
    <source>
        <dbReference type="Proteomes" id="UP000483035"/>
    </source>
</evidence>
<sequence length="90" mass="10035">MLVRIYVVYMNVFRHIRTNIFGLRQGEFADAVGITQGAVSRLESGDPNPSYNTLISIRKAAASRGVAWDDSYFFDQSGEDVSLERKDSSA</sequence>
<dbReference type="AlphaFoldDB" id="A0A6L9U539"/>
<comment type="caution">
    <text evidence="2">The sequence shown here is derived from an EMBL/GenBank/DDBJ whole genome shotgun (WGS) entry which is preliminary data.</text>
</comment>
<evidence type="ECO:0000313" key="2">
    <source>
        <dbReference type="EMBL" id="NEI71043.1"/>
    </source>
</evidence>